<sequence length="223" mass="24997">MAGEPYRWVATGETDMVELRDPVSGRAVEIVRPSDDDLPAPLLREVETLVFDWANLLTQYEAWSDLHTLYRSEPDTVLWALSWLLALWAVVGETRTGKPADAIIRDLDYRGGWRDLRNAEDERIWTGLTQRVRLGGIAALTEDPRAVRAYHDACVEPADIGPILLRHTLIHLDALSQDMDRAGMRARGLASSVLDHTAPDPGPRRRLCFRPSRPGTDGLRDLG</sequence>
<dbReference type="RefSeq" id="WP_051041768.1">
    <property type="nucleotide sequence ID" value="NZ_NGAF01000002.1"/>
</dbReference>
<reference evidence="2 3" key="1">
    <citation type="submission" date="2017-07" db="EMBL/GenBank/DDBJ databases">
        <title>First draft Genome Sequence of Nocardia cerradoensis isolated from human infection.</title>
        <authorList>
            <person name="Carrasco G."/>
        </authorList>
    </citation>
    <scope>NUCLEOTIDE SEQUENCE [LARGE SCALE GENOMIC DNA]</scope>
    <source>
        <strain evidence="2 3">CNM20130759</strain>
    </source>
</reference>
<organism evidence="2 3">
    <name type="scientific">Nocardia cerradoensis</name>
    <dbReference type="NCBI Taxonomy" id="85688"/>
    <lineage>
        <taxon>Bacteria</taxon>
        <taxon>Bacillati</taxon>
        <taxon>Actinomycetota</taxon>
        <taxon>Actinomycetes</taxon>
        <taxon>Mycobacteriales</taxon>
        <taxon>Nocardiaceae</taxon>
        <taxon>Nocardia</taxon>
    </lineage>
</organism>
<accession>A0A231HCW6</accession>
<dbReference type="EMBL" id="NGAF01000002">
    <property type="protein sequence ID" value="OXR46760.1"/>
    <property type="molecule type" value="Genomic_DNA"/>
</dbReference>
<dbReference type="AlphaFoldDB" id="A0A231HCW6"/>
<keyword evidence="3" id="KW-1185">Reference proteome</keyword>
<gene>
    <name evidence="2" type="ORF">B7C42_01738</name>
</gene>
<protein>
    <submittedName>
        <fullName evidence="2">Uncharacterized protein</fullName>
    </submittedName>
</protein>
<feature type="region of interest" description="Disordered" evidence="1">
    <location>
        <begin position="193"/>
        <end position="223"/>
    </location>
</feature>
<dbReference type="Proteomes" id="UP000215506">
    <property type="component" value="Unassembled WGS sequence"/>
</dbReference>
<proteinExistence type="predicted"/>
<comment type="caution">
    <text evidence="2">The sequence shown here is derived from an EMBL/GenBank/DDBJ whole genome shotgun (WGS) entry which is preliminary data.</text>
</comment>
<evidence type="ECO:0000313" key="2">
    <source>
        <dbReference type="EMBL" id="OXR46760.1"/>
    </source>
</evidence>
<evidence type="ECO:0000313" key="3">
    <source>
        <dbReference type="Proteomes" id="UP000215506"/>
    </source>
</evidence>
<evidence type="ECO:0000256" key="1">
    <source>
        <dbReference type="SAM" id="MobiDB-lite"/>
    </source>
</evidence>
<name>A0A231HCW6_9NOCA</name>